<dbReference type="InterPro" id="IPR014284">
    <property type="entry name" value="RNA_pol_sigma-70_dom"/>
</dbReference>
<comment type="similarity">
    <text evidence="1">Belongs to the sigma-70 factor family. ECF subfamily.</text>
</comment>
<proteinExistence type="inferred from homology"/>
<dbReference type="GO" id="GO:0006352">
    <property type="term" value="P:DNA-templated transcription initiation"/>
    <property type="evidence" value="ECO:0007669"/>
    <property type="project" value="InterPro"/>
</dbReference>
<protein>
    <submittedName>
        <fullName evidence="7">FecI-like sigma-24 factor</fullName>
    </submittedName>
</protein>
<accession>A0A286P3A4</accession>
<dbReference type="SUPFAM" id="SSF88659">
    <property type="entry name" value="Sigma3 and sigma4 domains of RNA polymerase sigma factors"/>
    <property type="match status" value="1"/>
</dbReference>
<gene>
    <name evidence="7" type="ORF">sS8_0158</name>
</gene>
<dbReference type="OrthoDB" id="6689546at2"/>
<dbReference type="EMBL" id="AP017928">
    <property type="protein sequence ID" value="BBA32126.1"/>
    <property type="molecule type" value="Genomic_DNA"/>
</dbReference>
<keyword evidence="4" id="KW-0804">Transcription</keyword>
<evidence type="ECO:0000256" key="4">
    <source>
        <dbReference type="ARBA" id="ARBA00023163"/>
    </source>
</evidence>
<feature type="domain" description="RNA polymerase sigma-70 region 2" evidence="5">
    <location>
        <begin position="14"/>
        <end position="76"/>
    </location>
</feature>
<dbReference type="PANTHER" id="PTHR43133">
    <property type="entry name" value="RNA POLYMERASE ECF-TYPE SIGMA FACTO"/>
    <property type="match status" value="1"/>
</dbReference>
<dbReference type="KEGG" id="mmai:sS8_0158"/>
<dbReference type="InterPro" id="IPR013325">
    <property type="entry name" value="RNA_pol_sigma_r2"/>
</dbReference>
<evidence type="ECO:0000256" key="3">
    <source>
        <dbReference type="ARBA" id="ARBA00023082"/>
    </source>
</evidence>
<organism evidence="7 8">
    <name type="scientific">Methylocaldum marinum</name>
    <dbReference type="NCBI Taxonomy" id="1432792"/>
    <lineage>
        <taxon>Bacteria</taxon>
        <taxon>Pseudomonadati</taxon>
        <taxon>Pseudomonadota</taxon>
        <taxon>Gammaproteobacteria</taxon>
        <taxon>Methylococcales</taxon>
        <taxon>Methylococcaceae</taxon>
        <taxon>Methylocaldum</taxon>
    </lineage>
</organism>
<keyword evidence="8" id="KW-1185">Reference proteome</keyword>
<dbReference type="Gene3D" id="1.10.10.10">
    <property type="entry name" value="Winged helix-like DNA-binding domain superfamily/Winged helix DNA-binding domain"/>
    <property type="match status" value="1"/>
</dbReference>
<evidence type="ECO:0000259" key="5">
    <source>
        <dbReference type="Pfam" id="PF04542"/>
    </source>
</evidence>
<name>A0A286P3A4_9GAMM</name>
<evidence type="ECO:0000313" key="8">
    <source>
        <dbReference type="Proteomes" id="UP000266313"/>
    </source>
</evidence>
<feature type="domain" description="RNA polymerase sigma factor 70 region 4 type 2" evidence="6">
    <location>
        <begin position="113"/>
        <end position="164"/>
    </location>
</feature>
<evidence type="ECO:0000313" key="7">
    <source>
        <dbReference type="EMBL" id="BBA32126.1"/>
    </source>
</evidence>
<dbReference type="InterPro" id="IPR039425">
    <property type="entry name" value="RNA_pol_sigma-70-like"/>
</dbReference>
<evidence type="ECO:0000259" key="6">
    <source>
        <dbReference type="Pfam" id="PF08281"/>
    </source>
</evidence>
<dbReference type="Proteomes" id="UP000266313">
    <property type="component" value="Chromosome"/>
</dbReference>
<keyword evidence="3" id="KW-0731">Sigma factor</keyword>
<dbReference type="Pfam" id="PF04542">
    <property type="entry name" value="Sigma70_r2"/>
    <property type="match status" value="1"/>
</dbReference>
<dbReference type="CDD" id="cd06171">
    <property type="entry name" value="Sigma70_r4"/>
    <property type="match status" value="1"/>
</dbReference>
<dbReference type="NCBIfam" id="TIGR02937">
    <property type="entry name" value="sigma70-ECF"/>
    <property type="match status" value="1"/>
</dbReference>
<dbReference type="InterPro" id="IPR007627">
    <property type="entry name" value="RNA_pol_sigma70_r2"/>
</dbReference>
<dbReference type="Gene3D" id="1.10.1740.10">
    <property type="match status" value="1"/>
</dbReference>
<evidence type="ECO:0000256" key="2">
    <source>
        <dbReference type="ARBA" id="ARBA00023015"/>
    </source>
</evidence>
<dbReference type="Pfam" id="PF08281">
    <property type="entry name" value="Sigma70_r4_2"/>
    <property type="match status" value="1"/>
</dbReference>
<dbReference type="InterPro" id="IPR036388">
    <property type="entry name" value="WH-like_DNA-bd_sf"/>
</dbReference>
<dbReference type="AlphaFoldDB" id="A0A286P3A4"/>
<dbReference type="RefSeq" id="WP_119627974.1">
    <property type="nucleotide sequence ID" value="NZ_AP017928.1"/>
</dbReference>
<dbReference type="PANTHER" id="PTHR43133:SF63">
    <property type="entry name" value="RNA POLYMERASE SIGMA FACTOR FECI-RELATED"/>
    <property type="match status" value="1"/>
</dbReference>
<sequence length="173" mass="19576">MDHSPACVSDVFLNHRETLVRTLFRMVGCRQTAEDLAQEAYLRVMGAAERHQVNYLKAFLYQTARNLALDHLRKAKMRARTDCPDADAEKVAEIPASAPTPEQEAAARQDVERLFQALAVLSERRRQILILHKLHHWSYERIASHIGLSRSAVEKNVQAALAHLMSVLGDDIL</sequence>
<evidence type="ECO:0000256" key="1">
    <source>
        <dbReference type="ARBA" id="ARBA00010641"/>
    </source>
</evidence>
<dbReference type="InterPro" id="IPR013249">
    <property type="entry name" value="RNA_pol_sigma70_r4_t2"/>
</dbReference>
<dbReference type="SUPFAM" id="SSF88946">
    <property type="entry name" value="Sigma2 domain of RNA polymerase sigma factors"/>
    <property type="match status" value="1"/>
</dbReference>
<keyword evidence="2" id="KW-0805">Transcription regulation</keyword>
<dbReference type="InterPro" id="IPR013324">
    <property type="entry name" value="RNA_pol_sigma_r3/r4-like"/>
</dbReference>
<dbReference type="GO" id="GO:0016987">
    <property type="term" value="F:sigma factor activity"/>
    <property type="evidence" value="ECO:0007669"/>
    <property type="project" value="UniProtKB-KW"/>
</dbReference>
<reference evidence="7 8" key="1">
    <citation type="submission" date="2016-12" db="EMBL/GenBank/DDBJ databases">
        <title>Genome sequencing of Methylocaldum marinum.</title>
        <authorList>
            <person name="Takeuchi M."/>
            <person name="Kamagata Y."/>
            <person name="Hiraoka S."/>
            <person name="Oshima K."/>
            <person name="Hattori M."/>
            <person name="Iwasaki W."/>
        </authorList>
    </citation>
    <scope>NUCLEOTIDE SEQUENCE [LARGE SCALE GENOMIC DNA]</scope>
    <source>
        <strain evidence="7 8">S8</strain>
    </source>
</reference>
<dbReference type="GO" id="GO:0003677">
    <property type="term" value="F:DNA binding"/>
    <property type="evidence" value="ECO:0007669"/>
    <property type="project" value="InterPro"/>
</dbReference>